<evidence type="ECO:0000313" key="3">
    <source>
        <dbReference type="RefSeq" id="XP_017771157.1"/>
    </source>
</evidence>
<gene>
    <name evidence="3" type="primary">LOC108558681</name>
</gene>
<dbReference type="PANTHER" id="PTHR21163">
    <property type="entry name" value="PROTEIN G12"/>
    <property type="match status" value="1"/>
</dbReference>
<dbReference type="PANTHER" id="PTHR21163:SF1">
    <property type="entry name" value="PROTEIN G12"/>
    <property type="match status" value="1"/>
</dbReference>
<dbReference type="InterPro" id="IPR010629">
    <property type="entry name" value="Ins_allergen"/>
</dbReference>
<keyword evidence="2" id="KW-1185">Reference proteome</keyword>
<feature type="signal peptide" evidence="1">
    <location>
        <begin position="1"/>
        <end position="16"/>
    </location>
</feature>
<sequence>MKFALILIAICTLTSATLEDDFSDILSLFPVQEMRAIARTYLNSDVEFQRVVGYLQGPEWASLVTKVRENPTWKEFKAYLI</sequence>
<dbReference type="Pfam" id="PF06757">
    <property type="entry name" value="Ins_allergen_rp"/>
    <property type="match status" value="1"/>
</dbReference>
<evidence type="ECO:0000256" key="1">
    <source>
        <dbReference type="SAM" id="SignalP"/>
    </source>
</evidence>
<dbReference type="Proteomes" id="UP000695000">
    <property type="component" value="Unplaced"/>
</dbReference>
<organism evidence="2 3">
    <name type="scientific">Nicrophorus vespilloides</name>
    <name type="common">Boreal carrion beetle</name>
    <dbReference type="NCBI Taxonomy" id="110193"/>
    <lineage>
        <taxon>Eukaryota</taxon>
        <taxon>Metazoa</taxon>
        <taxon>Ecdysozoa</taxon>
        <taxon>Arthropoda</taxon>
        <taxon>Hexapoda</taxon>
        <taxon>Insecta</taxon>
        <taxon>Pterygota</taxon>
        <taxon>Neoptera</taxon>
        <taxon>Endopterygota</taxon>
        <taxon>Coleoptera</taxon>
        <taxon>Polyphaga</taxon>
        <taxon>Staphyliniformia</taxon>
        <taxon>Silphidae</taxon>
        <taxon>Nicrophorinae</taxon>
        <taxon>Nicrophorus</taxon>
    </lineage>
</organism>
<feature type="chain" id="PRO_5045076761" evidence="1">
    <location>
        <begin position="17"/>
        <end position="81"/>
    </location>
</feature>
<keyword evidence="1" id="KW-0732">Signal</keyword>
<evidence type="ECO:0000313" key="2">
    <source>
        <dbReference type="Proteomes" id="UP000695000"/>
    </source>
</evidence>
<protein>
    <submittedName>
        <fullName evidence="3">Protein G12-like</fullName>
    </submittedName>
</protein>
<dbReference type="RefSeq" id="XP_017771157.1">
    <property type="nucleotide sequence ID" value="XM_017915668.1"/>
</dbReference>
<accession>A0ABM1M9A7</accession>
<name>A0ABM1M9A7_NICVS</name>
<reference evidence="3" key="1">
    <citation type="submission" date="2025-08" db="UniProtKB">
        <authorList>
            <consortium name="RefSeq"/>
        </authorList>
    </citation>
    <scope>IDENTIFICATION</scope>
    <source>
        <tissue evidence="3">Whole Larva</tissue>
    </source>
</reference>
<dbReference type="GeneID" id="108558681"/>
<proteinExistence type="predicted"/>